<dbReference type="PIRSF" id="PIRSF005348">
    <property type="entry name" value="YxkH"/>
    <property type="match status" value="1"/>
</dbReference>
<gene>
    <name evidence="3" type="ORF">L2W38_11440</name>
</gene>
<proteinExistence type="inferred from homology"/>
<feature type="transmembrane region" description="Helical" evidence="2">
    <location>
        <begin position="67"/>
        <end position="87"/>
    </location>
</feature>
<keyword evidence="1 2" id="KW-0472">Membrane</keyword>
<dbReference type="PANTHER" id="PTHR40033">
    <property type="entry name" value="NA(+)-MALATE SYMPORTER"/>
    <property type="match status" value="1"/>
</dbReference>
<dbReference type="Proteomes" id="UP001200430">
    <property type="component" value="Unassembled WGS sequence"/>
</dbReference>
<name>A0ABS9EQF0_9BACT</name>
<evidence type="ECO:0000313" key="4">
    <source>
        <dbReference type="Proteomes" id="UP001200430"/>
    </source>
</evidence>
<feature type="transmembrane region" description="Helical" evidence="2">
    <location>
        <begin position="372"/>
        <end position="393"/>
    </location>
</feature>
<evidence type="ECO:0000313" key="3">
    <source>
        <dbReference type="EMBL" id="MCF4143425.1"/>
    </source>
</evidence>
<feature type="transmembrane region" description="Helical" evidence="2">
    <location>
        <begin position="134"/>
        <end position="157"/>
    </location>
</feature>
<protein>
    <submittedName>
        <fullName evidence="3">2-hydroxycarboxylate transporter family protein</fullName>
    </submittedName>
</protein>
<keyword evidence="1" id="KW-0769">Symport</keyword>
<organism evidence="3 4">
    <name type="scientific">Dethiosulfovibrio marinus</name>
    <dbReference type="NCBI Taxonomy" id="133532"/>
    <lineage>
        <taxon>Bacteria</taxon>
        <taxon>Thermotogati</taxon>
        <taxon>Synergistota</taxon>
        <taxon>Synergistia</taxon>
        <taxon>Synergistales</taxon>
        <taxon>Dethiosulfovibrionaceae</taxon>
        <taxon>Dethiosulfovibrio</taxon>
    </lineage>
</organism>
<feature type="transmembrane region" description="Helical" evidence="2">
    <location>
        <begin position="278"/>
        <end position="296"/>
    </location>
</feature>
<sequence>MTVQTDRKSFTIWGLSPVLFAVCLGLVILAMYIGKLPKGMIGALAAMMTMGAIMDKIGDKTPVVNEYLGGAPLVCIFGTAALVYFGVMPDSTVKIITDFMKGGGFLNFYIAALICGSILGISSDLLIKAGARYAAPLLAAVLVSCGLAAVVAGMIGYGWQQGIMHIAMPIMGGGMGAGAVPMSQIFSTITKMDTKDILSILIPALALGNVMSIVAAGLLDKLGKARPSLTGNGHLMKDFKVEKEEEITPNIEMMGVGVMVSCVFFILGVLLNKVVPMIHSYALMIIAVAMCKIFNLVPDSVQKSCNMWYKFVAKNFTAALLVGIGVAYTDLGAVINAVSIQYIVLVAVVVFGAVVGAGFAGMAVGFNFVESAITAGLCMANMGGTGDVAVLSAAKRMELMPFAQISSRLGGALILILVSLLLPVLG</sequence>
<feature type="transmembrane region" description="Helical" evidence="2">
    <location>
        <begin position="12"/>
        <end position="33"/>
    </location>
</feature>
<evidence type="ECO:0000256" key="2">
    <source>
        <dbReference type="SAM" id="Phobius"/>
    </source>
</evidence>
<feature type="transmembrane region" description="Helical" evidence="2">
    <location>
        <begin position="316"/>
        <end position="335"/>
    </location>
</feature>
<keyword evidence="4" id="KW-1185">Reference proteome</keyword>
<keyword evidence="2" id="KW-0812">Transmembrane</keyword>
<dbReference type="InterPro" id="IPR004679">
    <property type="entry name" value="2-OHcarboxylate_transport"/>
</dbReference>
<feature type="transmembrane region" description="Helical" evidence="2">
    <location>
        <begin position="198"/>
        <end position="219"/>
    </location>
</feature>
<accession>A0ABS9EQF0</accession>
<comment type="similarity">
    <text evidence="1">Belongs to the 2-hydroxycarboxylate transporter (2-HCT) (TC 2.A.24) family.</text>
</comment>
<reference evidence="3 4" key="1">
    <citation type="submission" date="2022-01" db="EMBL/GenBank/DDBJ databases">
        <title>Dethiosulfovibrio faecalis sp. nov., a novel proteolytic, non-sulfur-reducing bacterium isolated from a marine aquaculture solid waste bioreactor.</title>
        <authorList>
            <person name="Grabowski S."/>
            <person name="Apolinario E."/>
            <person name="Schneider N."/>
            <person name="Marshall C.W."/>
            <person name="Sowers K.R."/>
        </authorList>
    </citation>
    <scope>NUCLEOTIDE SEQUENCE [LARGE SCALE GENOMIC DNA]</scope>
    <source>
        <strain evidence="3 4">DSM 12537</strain>
    </source>
</reference>
<feature type="transmembrane region" description="Helical" evidence="2">
    <location>
        <begin position="342"/>
        <end position="366"/>
    </location>
</feature>
<feature type="transmembrane region" description="Helical" evidence="2">
    <location>
        <begin position="405"/>
        <end position="425"/>
    </location>
</feature>
<dbReference type="EMBL" id="JAKGUD010000015">
    <property type="protein sequence ID" value="MCF4143425.1"/>
    <property type="molecule type" value="Genomic_DNA"/>
</dbReference>
<dbReference type="Pfam" id="PF03390">
    <property type="entry name" value="2HCT"/>
    <property type="match status" value="1"/>
</dbReference>
<feature type="transmembrane region" description="Helical" evidence="2">
    <location>
        <begin position="107"/>
        <end position="127"/>
    </location>
</feature>
<evidence type="ECO:0000256" key="1">
    <source>
        <dbReference type="PIRNR" id="PIRNR005348"/>
    </source>
</evidence>
<dbReference type="PANTHER" id="PTHR40033:SF1">
    <property type="entry name" value="CITRATE-SODIUM SYMPORTER"/>
    <property type="match status" value="1"/>
</dbReference>
<dbReference type="RefSeq" id="WP_236100125.1">
    <property type="nucleotide sequence ID" value="NZ_JAKGUD010000015.1"/>
</dbReference>
<keyword evidence="2" id="KW-1133">Transmembrane helix</keyword>
<feature type="transmembrane region" description="Helical" evidence="2">
    <location>
        <begin position="253"/>
        <end position="271"/>
    </location>
</feature>
<keyword evidence="1" id="KW-0813">Transport</keyword>
<comment type="caution">
    <text evidence="3">The sequence shown here is derived from an EMBL/GenBank/DDBJ whole genome shotgun (WGS) entry which is preliminary data.</text>
</comment>